<dbReference type="GO" id="GO:0030246">
    <property type="term" value="F:carbohydrate binding"/>
    <property type="evidence" value="ECO:0007669"/>
    <property type="project" value="UniProtKB-KW"/>
</dbReference>
<feature type="signal peptide" evidence="4">
    <location>
        <begin position="1"/>
        <end position="22"/>
    </location>
</feature>
<organism evidence="6 7">
    <name type="scientific">Lactuca saligna</name>
    <name type="common">Willowleaf lettuce</name>
    <dbReference type="NCBI Taxonomy" id="75948"/>
    <lineage>
        <taxon>Eukaryota</taxon>
        <taxon>Viridiplantae</taxon>
        <taxon>Streptophyta</taxon>
        <taxon>Embryophyta</taxon>
        <taxon>Tracheophyta</taxon>
        <taxon>Spermatophyta</taxon>
        <taxon>Magnoliopsida</taxon>
        <taxon>eudicotyledons</taxon>
        <taxon>Gunneridae</taxon>
        <taxon>Pentapetalae</taxon>
        <taxon>asterids</taxon>
        <taxon>campanulids</taxon>
        <taxon>Asterales</taxon>
        <taxon>Asteraceae</taxon>
        <taxon>Cichorioideae</taxon>
        <taxon>Cichorieae</taxon>
        <taxon>Lactucinae</taxon>
        <taxon>Lactuca</taxon>
    </lineage>
</organism>
<dbReference type="SUPFAM" id="SSF49899">
    <property type="entry name" value="Concanavalin A-like lectins/glucanases"/>
    <property type="match status" value="1"/>
</dbReference>
<feature type="domain" description="Legume lectin" evidence="5">
    <location>
        <begin position="26"/>
        <end position="111"/>
    </location>
</feature>
<dbReference type="InterPro" id="IPR013320">
    <property type="entry name" value="ConA-like_dom_sf"/>
</dbReference>
<accession>A0AA36A0C5</accession>
<keyword evidence="3" id="KW-1133">Transmembrane helix</keyword>
<proteinExistence type="inferred from homology"/>
<dbReference type="EMBL" id="OX465085">
    <property type="protein sequence ID" value="CAI9301486.1"/>
    <property type="molecule type" value="Genomic_DNA"/>
</dbReference>
<dbReference type="AlphaFoldDB" id="A0AA36A0C5"/>
<dbReference type="Pfam" id="PF00139">
    <property type="entry name" value="Lectin_legB"/>
    <property type="match status" value="2"/>
</dbReference>
<keyword evidence="3" id="KW-0812">Transmembrane</keyword>
<feature type="transmembrane region" description="Helical" evidence="3">
    <location>
        <begin position="268"/>
        <end position="293"/>
    </location>
</feature>
<evidence type="ECO:0000259" key="5">
    <source>
        <dbReference type="Pfam" id="PF00139"/>
    </source>
</evidence>
<evidence type="ECO:0000256" key="3">
    <source>
        <dbReference type="SAM" id="Phobius"/>
    </source>
</evidence>
<keyword evidence="3" id="KW-0472">Membrane</keyword>
<dbReference type="PANTHER" id="PTHR32401:SF16">
    <property type="entry name" value="CONCANAVALIN A-LIKE LECTIN FAMILY PROTEIN"/>
    <property type="match status" value="1"/>
</dbReference>
<dbReference type="PANTHER" id="PTHR32401">
    <property type="entry name" value="CONCANAVALIN A-LIKE LECTIN FAMILY PROTEIN"/>
    <property type="match status" value="1"/>
</dbReference>
<keyword evidence="4" id="KW-0732">Signal</keyword>
<name>A0AA36A0C5_LACSI</name>
<dbReference type="InterPro" id="IPR001220">
    <property type="entry name" value="Legume_lectin_dom"/>
</dbReference>
<reference evidence="6" key="1">
    <citation type="submission" date="2023-04" db="EMBL/GenBank/DDBJ databases">
        <authorList>
            <person name="Vijverberg K."/>
            <person name="Xiong W."/>
            <person name="Schranz E."/>
        </authorList>
    </citation>
    <scope>NUCLEOTIDE SEQUENCE</scope>
</reference>
<keyword evidence="7" id="KW-1185">Reference proteome</keyword>
<evidence type="ECO:0000313" key="6">
    <source>
        <dbReference type="EMBL" id="CAI9301486.1"/>
    </source>
</evidence>
<comment type="similarity">
    <text evidence="1">Belongs to the leguminous lectin family.</text>
</comment>
<keyword evidence="2" id="KW-0430">Lectin</keyword>
<evidence type="ECO:0000256" key="4">
    <source>
        <dbReference type="SAM" id="SignalP"/>
    </source>
</evidence>
<protein>
    <recommendedName>
        <fullName evidence="5">Legume lectin domain-containing protein</fullName>
    </recommendedName>
</protein>
<gene>
    <name evidence="6" type="ORF">LSALG_LOCUS40035</name>
</gene>
<evidence type="ECO:0000256" key="2">
    <source>
        <dbReference type="ARBA" id="ARBA00022734"/>
    </source>
</evidence>
<dbReference type="Gene3D" id="2.60.120.200">
    <property type="match status" value="1"/>
</dbReference>
<sequence length="329" mass="37030">MAISRSFVTLYFFTFFFKFLIANPNTSFSLNNFGKNSTFHSFLALYGDAKVVNAGSSLQLTAPLPASAGRVIYKKPIKIYGGIPKKLVSISTYFSFSISNGNHLAFVLFPYGYPMNLFDYNYSSVPLSVEFENHTGIDSSRFMSVKVMNVSSVNLVINGSEKMQTWIDYEPGSKRLEVRLNRFGSNRPIDPLLFAQNDLSKIWPTIEGVYVGLSSSNVNSSETCKIDSWKFKAYRAPDWMHSQPLDPTEEIQKHEMKVPNESDCVMKILAALITGIGFGCLGTLLVMFMWTVFGNRRPVMPEEFAVKSLQEDDHKKLKIVLDEACANEN</sequence>
<feature type="chain" id="PRO_5041414084" description="Legume lectin domain-containing protein" evidence="4">
    <location>
        <begin position="23"/>
        <end position="329"/>
    </location>
</feature>
<dbReference type="Proteomes" id="UP001177003">
    <property type="component" value="Chromosome 9"/>
</dbReference>
<dbReference type="CDD" id="cd06899">
    <property type="entry name" value="lectin_legume_LecRK_Arcelin_ConA"/>
    <property type="match status" value="1"/>
</dbReference>
<evidence type="ECO:0000256" key="1">
    <source>
        <dbReference type="ARBA" id="ARBA00007606"/>
    </source>
</evidence>
<evidence type="ECO:0000313" key="7">
    <source>
        <dbReference type="Proteomes" id="UP001177003"/>
    </source>
</evidence>
<feature type="domain" description="Legume lectin" evidence="5">
    <location>
        <begin position="132"/>
        <end position="244"/>
    </location>
</feature>
<dbReference type="InterPro" id="IPR050258">
    <property type="entry name" value="Leguminous_Lectin"/>
</dbReference>